<dbReference type="Proteomes" id="UP000324800">
    <property type="component" value="Unassembled WGS sequence"/>
</dbReference>
<dbReference type="EMBL" id="SNRW01028548">
    <property type="protein sequence ID" value="KAA6359328.1"/>
    <property type="molecule type" value="Genomic_DNA"/>
</dbReference>
<gene>
    <name evidence="2" type="ORF">EZS28_045145</name>
</gene>
<sequence>MAGCSSTDYNILQCIPSIKPFVLLSRHGWLSCIVPVRYDQTPFRDLGMRIVSSAVNAANFAHKWRNPQSQLFPSYSEYEANKYRKYVQMEIDEELSEAGTLTIRPKYPIMRYHTPILLLRQGRYFDSQTMIGISPLPLQCENLKWRTLEPWQIRKVVTMFGAEGDVRERWKLSERERVRNQLGLIQIPIKEKKDNNKKLNSKHQQNRTQEQKQNLIKLLKEIRNKEEEEEDVKKRYNQLRSDIIETNSQFNEQSNQPSSIQQPLTIPLLKSKAKLLSTQIYPEITSSNTELTINQPTLIHLQEQMSPQYQTKNEILTRLS</sequence>
<name>A0A5J4TLZ1_9EUKA</name>
<comment type="caution">
    <text evidence="2">The sequence shown here is derived from an EMBL/GenBank/DDBJ whole genome shotgun (WGS) entry which is preliminary data.</text>
</comment>
<protein>
    <submittedName>
        <fullName evidence="2">Uncharacterized protein</fullName>
    </submittedName>
</protein>
<dbReference type="AlphaFoldDB" id="A0A5J4TLZ1"/>
<feature type="non-terminal residue" evidence="2">
    <location>
        <position position="320"/>
    </location>
</feature>
<accession>A0A5J4TLZ1</accession>
<reference evidence="2 3" key="1">
    <citation type="submission" date="2019-03" db="EMBL/GenBank/DDBJ databases">
        <title>Single cell metagenomics reveals metabolic interactions within the superorganism composed of flagellate Streblomastix strix and complex community of Bacteroidetes bacteria on its surface.</title>
        <authorList>
            <person name="Treitli S.C."/>
            <person name="Kolisko M."/>
            <person name="Husnik F."/>
            <person name="Keeling P."/>
            <person name="Hampl V."/>
        </authorList>
    </citation>
    <scope>NUCLEOTIDE SEQUENCE [LARGE SCALE GENOMIC DNA]</scope>
    <source>
        <strain evidence="2">ST1C</strain>
    </source>
</reference>
<proteinExistence type="predicted"/>
<organism evidence="2 3">
    <name type="scientific">Streblomastix strix</name>
    <dbReference type="NCBI Taxonomy" id="222440"/>
    <lineage>
        <taxon>Eukaryota</taxon>
        <taxon>Metamonada</taxon>
        <taxon>Preaxostyla</taxon>
        <taxon>Oxymonadida</taxon>
        <taxon>Streblomastigidae</taxon>
        <taxon>Streblomastix</taxon>
    </lineage>
</organism>
<keyword evidence="1" id="KW-0175">Coiled coil</keyword>
<evidence type="ECO:0000313" key="2">
    <source>
        <dbReference type="EMBL" id="KAA6359328.1"/>
    </source>
</evidence>
<feature type="coiled-coil region" evidence="1">
    <location>
        <begin position="189"/>
        <end position="242"/>
    </location>
</feature>
<evidence type="ECO:0000313" key="3">
    <source>
        <dbReference type="Proteomes" id="UP000324800"/>
    </source>
</evidence>
<evidence type="ECO:0000256" key="1">
    <source>
        <dbReference type="SAM" id="Coils"/>
    </source>
</evidence>